<evidence type="ECO:0000313" key="2">
    <source>
        <dbReference type="Proteomes" id="UP000199679"/>
    </source>
</evidence>
<organism evidence="1 2">
    <name type="scientific">Mucilaginibacter mallensis</name>
    <dbReference type="NCBI Taxonomy" id="652787"/>
    <lineage>
        <taxon>Bacteria</taxon>
        <taxon>Pseudomonadati</taxon>
        <taxon>Bacteroidota</taxon>
        <taxon>Sphingobacteriia</taxon>
        <taxon>Sphingobacteriales</taxon>
        <taxon>Sphingobacteriaceae</taxon>
        <taxon>Mucilaginibacter</taxon>
    </lineage>
</organism>
<dbReference type="RefSeq" id="WP_091379611.1">
    <property type="nucleotide sequence ID" value="NZ_LT629740.1"/>
</dbReference>
<reference evidence="1 2" key="1">
    <citation type="submission" date="2016-10" db="EMBL/GenBank/DDBJ databases">
        <authorList>
            <person name="de Groot N.N."/>
        </authorList>
    </citation>
    <scope>NUCLEOTIDE SEQUENCE [LARGE SCALE GENOMIC DNA]</scope>
    <source>
        <strain evidence="1 2">MP1X4</strain>
    </source>
</reference>
<evidence type="ECO:0000313" key="1">
    <source>
        <dbReference type="EMBL" id="SDT68573.1"/>
    </source>
</evidence>
<protein>
    <submittedName>
        <fullName evidence="1">Uncharacterized protein</fullName>
    </submittedName>
</protein>
<dbReference type="EMBL" id="LT629740">
    <property type="protein sequence ID" value="SDT68573.1"/>
    <property type="molecule type" value="Genomic_DNA"/>
</dbReference>
<dbReference type="OrthoDB" id="749529at2"/>
<name>A0A1H2CDP4_MUCMA</name>
<proteinExistence type="predicted"/>
<dbReference type="AlphaFoldDB" id="A0A1H2CDP4"/>
<accession>A0A1H2CDP4</accession>
<sequence>MAASLTKLKGFIQTYAGYTFENIPEPEIEELKNFVADAFQSIRWEVEAEFGQNTDNDAKTQYIVTIQSQLTYLAAGITGFENVTDRPAVISNVFDWVLSGIFKLLEHIRNYFTAYFDDDALLPVGFIKQYKENLKFSREELADNLNSQNVDQDLLILIRTFSEATESSEKFTIKTWRQWEYMRMTTKVIHDFVLTPSQSDINLELLKLLVSREFNSIQVYAYFIRYIEKITLSETTFQEQQQELLYLLKVFRQVRIDAYFLYDPKVQSLKISIVESLEAELTYLEQKEKLLLQNFKNTNPESPSKFYFNFAVTLAELMFFFRIMLEVKLIYTKFNSYLYEFISNHIRTERAENISKKSMRNHFNNKPFPDRTVKNVKGWLEKMINHINLYYNL</sequence>
<dbReference type="Proteomes" id="UP000199679">
    <property type="component" value="Chromosome I"/>
</dbReference>
<keyword evidence="2" id="KW-1185">Reference proteome</keyword>
<gene>
    <name evidence="1" type="ORF">SAMN05216490_4922</name>
</gene>